<evidence type="ECO:0000313" key="1">
    <source>
        <dbReference type="EMBL" id="SUI50167.1"/>
    </source>
</evidence>
<dbReference type="AlphaFoldDB" id="A0A379YTW5"/>
<organism evidence="1 2">
    <name type="scientific">Serratia quinivorans</name>
    <dbReference type="NCBI Taxonomy" id="137545"/>
    <lineage>
        <taxon>Bacteria</taxon>
        <taxon>Pseudomonadati</taxon>
        <taxon>Pseudomonadota</taxon>
        <taxon>Gammaproteobacteria</taxon>
        <taxon>Enterobacterales</taxon>
        <taxon>Yersiniaceae</taxon>
        <taxon>Serratia</taxon>
    </lineage>
</organism>
<protein>
    <submittedName>
        <fullName evidence="1">Uncharacterized protein</fullName>
    </submittedName>
</protein>
<evidence type="ECO:0000313" key="2">
    <source>
        <dbReference type="Proteomes" id="UP000255529"/>
    </source>
</evidence>
<proteinExistence type="predicted"/>
<accession>A0A379YTW5</accession>
<name>A0A379YTW5_9GAMM</name>
<dbReference type="EMBL" id="UGYN01000002">
    <property type="protein sequence ID" value="SUI50167.1"/>
    <property type="molecule type" value="Genomic_DNA"/>
</dbReference>
<sequence>MNPKPFANGFAKIDYLKGCLGQEKSMVAIIGYVMKSQNLLLHFLCEEICKHINQAATLHQQMQSSSPFIEP</sequence>
<dbReference type="Proteomes" id="UP000255529">
    <property type="component" value="Unassembled WGS sequence"/>
</dbReference>
<reference evidence="1 2" key="1">
    <citation type="submission" date="2018-06" db="EMBL/GenBank/DDBJ databases">
        <authorList>
            <consortium name="Pathogen Informatics"/>
            <person name="Doyle S."/>
        </authorList>
    </citation>
    <scope>NUCLEOTIDE SEQUENCE [LARGE SCALE GENOMIC DNA]</scope>
    <source>
        <strain evidence="1 2">NCTC11544</strain>
    </source>
</reference>
<gene>
    <name evidence="1" type="ORF">NCTC11544_01107</name>
</gene>